<name>A0A1G1XD20_9BACT</name>
<sequence length="415" mass="46628">MKKILILGGGFGGIATYERLHRLVHPANVHNIRIELISKTNYFTYSPMLHEVATGAVDREHVVQPLREILSCCGKDFHQADITRIDPQEKIVHTDRGDHSYDVLIVALGVEQGFFGTPGAEKYALALKWLPGAIEIRNRIINSFELASEMHDAKDRESMLAYMHFVIVGGGATGTELAGQVSDLIQHEMRKFYGDVPTSLAKVTLIHAGTRLLEQMSPRASFEAKKRLYQLKVKTLLRARVVEVTQSGVMLAGGKSIASNSVFWTAGTESVLTSLFPKKLLTERGLLKVTPTFQVHEYPEIFGVGDCASITDPLYSYPPTAQAAVQAAEIVSDNIVAFTQQRSLRKNRYKHKGDIIPIGNGYAIYERNDFVTTGFFAWLLRRIVFLQSMFGWNNRIRVTFEWITDFFLPRDTSEF</sequence>
<keyword evidence="3" id="KW-0285">Flavoprotein</keyword>
<dbReference type="Proteomes" id="UP000177941">
    <property type="component" value="Unassembled WGS sequence"/>
</dbReference>
<evidence type="ECO:0000259" key="6">
    <source>
        <dbReference type="Pfam" id="PF07992"/>
    </source>
</evidence>
<dbReference type="Pfam" id="PF07992">
    <property type="entry name" value="Pyr_redox_2"/>
    <property type="match status" value="1"/>
</dbReference>
<protein>
    <recommendedName>
        <fullName evidence="6">FAD/NAD(P)-binding domain-containing protein</fullName>
    </recommendedName>
</protein>
<reference evidence="7 8" key="1">
    <citation type="journal article" date="2016" name="Nat. Commun.">
        <title>Thousands of microbial genomes shed light on interconnected biogeochemical processes in an aquifer system.</title>
        <authorList>
            <person name="Anantharaman K."/>
            <person name="Brown C.T."/>
            <person name="Hug L.A."/>
            <person name="Sharon I."/>
            <person name="Castelle C.J."/>
            <person name="Probst A.J."/>
            <person name="Thomas B.C."/>
            <person name="Singh A."/>
            <person name="Wilkins M.J."/>
            <person name="Karaoz U."/>
            <person name="Brodie E.L."/>
            <person name="Williams K.H."/>
            <person name="Hubbard S.S."/>
            <person name="Banfield J.F."/>
        </authorList>
    </citation>
    <scope>NUCLEOTIDE SEQUENCE [LARGE SCALE GENOMIC DNA]</scope>
</reference>
<gene>
    <name evidence="7" type="ORF">A3E36_01190</name>
</gene>
<comment type="cofactor">
    <cofactor evidence="1">
        <name>FAD</name>
        <dbReference type="ChEBI" id="CHEBI:57692"/>
    </cofactor>
</comment>
<feature type="domain" description="FAD/NAD(P)-binding" evidence="6">
    <location>
        <begin position="3"/>
        <end position="328"/>
    </location>
</feature>
<dbReference type="SUPFAM" id="SSF51905">
    <property type="entry name" value="FAD/NAD(P)-binding domain"/>
    <property type="match status" value="2"/>
</dbReference>
<comment type="similarity">
    <text evidence="2">Belongs to the NADH dehydrogenase family.</text>
</comment>
<dbReference type="PANTHER" id="PTHR42913">
    <property type="entry name" value="APOPTOSIS-INDUCING FACTOR 1"/>
    <property type="match status" value="1"/>
</dbReference>
<evidence type="ECO:0000256" key="4">
    <source>
        <dbReference type="ARBA" id="ARBA00022827"/>
    </source>
</evidence>
<dbReference type="PANTHER" id="PTHR42913:SF3">
    <property type="entry name" value="64 KDA MITOCHONDRIAL NADH DEHYDROGENASE (EUROFUNG)"/>
    <property type="match status" value="1"/>
</dbReference>
<keyword evidence="5" id="KW-0560">Oxidoreductase</keyword>
<evidence type="ECO:0000256" key="1">
    <source>
        <dbReference type="ARBA" id="ARBA00001974"/>
    </source>
</evidence>
<evidence type="ECO:0000256" key="3">
    <source>
        <dbReference type="ARBA" id="ARBA00022630"/>
    </source>
</evidence>
<organism evidence="7 8">
    <name type="scientific">Candidatus Andersenbacteria bacterium RIFCSPHIGHO2_12_FULL_45_11b</name>
    <dbReference type="NCBI Taxonomy" id="1797282"/>
    <lineage>
        <taxon>Bacteria</taxon>
        <taxon>Candidatus Anderseniibacteriota</taxon>
    </lineage>
</organism>
<dbReference type="EMBL" id="MHHS01000016">
    <property type="protein sequence ID" value="OGY37197.1"/>
    <property type="molecule type" value="Genomic_DNA"/>
</dbReference>
<dbReference type="PRINTS" id="PR00368">
    <property type="entry name" value="FADPNR"/>
</dbReference>
<evidence type="ECO:0000313" key="8">
    <source>
        <dbReference type="Proteomes" id="UP000177941"/>
    </source>
</evidence>
<evidence type="ECO:0000313" key="7">
    <source>
        <dbReference type="EMBL" id="OGY37197.1"/>
    </source>
</evidence>
<dbReference type="GO" id="GO:0019646">
    <property type="term" value="P:aerobic electron transport chain"/>
    <property type="evidence" value="ECO:0007669"/>
    <property type="project" value="TreeGrafter"/>
</dbReference>
<dbReference type="InterPro" id="IPR036188">
    <property type="entry name" value="FAD/NAD-bd_sf"/>
</dbReference>
<evidence type="ECO:0000256" key="5">
    <source>
        <dbReference type="ARBA" id="ARBA00023002"/>
    </source>
</evidence>
<dbReference type="InterPro" id="IPR051169">
    <property type="entry name" value="NADH-Q_oxidoreductase"/>
</dbReference>
<dbReference type="AlphaFoldDB" id="A0A1G1XD20"/>
<accession>A0A1G1XD20</accession>
<dbReference type="GO" id="GO:0003955">
    <property type="term" value="F:NAD(P)H dehydrogenase (quinone) activity"/>
    <property type="evidence" value="ECO:0007669"/>
    <property type="project" value="TreeGrafter"/>
</dbReference>
<proteinExistence type="inferred from homology"/>
<dbReference type="Gene3D" id="3.50.50.100">
    <property type="match status" value="1"/>
</dbReference>
<dbReference type="InterPro" id="IPR023753">
    <property type="entry name" value="FAD/NAD-binding_dom"/>
</dbReference>
<evidence type="ECO:0000256" key="2">
    <source>
        <dbReference type="ARBA" id="ARBA00005272"/>
    </source>
</evidence>
<keyword evidence="4" id="KW-0274">FAD</keyword>
<comment type="caution">
    <text evidence="7">The sequence shown here is derived from an EMBL/GenBank/DDBJ whole genome shotgun (WGS) entry which is preliminary data.</text>
</comment>